<accession>A0ABP7MY31</accession>
<dbReference type="Proteomes" id="UP001499909">
    <property type="component" value="Unassembled WGS sequence"/>
</dbReference>
<organism evidence="1 2">
    <name type="scientific">Hymenobacter algoricola</name>
    <dbReference type="NCBI Taxonomy" id="486267"/>
    <lineage>
        <taxon>Bacteria</taxon>
        <taxon>Pseudomonadati</taxon>
        <taxon>Bacteroidota</taxon>
        <taxon>Cytophagia</taxon>
        <taxon>Cytophagales</taxon>
        <taxon>Hymenobacteraceae</taxon>
        <taxon>Hymenobacter</taxon>
    </lineage>
</organism>
<comment type="caution">
    <text evidence="1">The sequence shown here is derived from an EMBL/GenBank/DDBJ whole genome shotgun (WGS) entry which is preliminary data.</text>
</comment>
<keyword evidence="2" id="KW-1185">Reference proteome</keyword>
<sequence length="196" mass="22817">MTPKQADRLRKKITDIRRVLAAEKRKFGWYDDSRGLRYFPTKYYIQLGDVAGGLTYTRWFAKNFPDDAGFPAFLFEWLVILFKNKKIKEAEQKAIETFCSDIHLLNSFLGRPHAVSEPWEDEPRTDSLWAEYFGSLGTEVSLTDFAEWLTGFMATERFLTNAGKYVDLRRQLQGEHNVEQRRHLVAQLGEIARITG</sequence>
<evidence type="ECO:0000313" key="1">
    <source>
        <dbReference type="EMBL" id="GAA3932295.1"/>
    </source>
</evidence>
<name>A0ABP7MY31_9BACT</name>
<protein>
    <submittedName>
        <fullName evidence="1">Uncharacterized protein</fullName>
    </submittedName>
</protein>
<dbReference type="RefSeq" id="WP_345112489.1">
    <property type="nucleotide sequence ID" value="NZ_BAABDH010000029.1"/>
</dbReference>
<gene>
    <name evidence="1" type="ORF">GCM10022406_16490</name>
</gene>
<evidence type="ECO:0000313" key="2">
    <source>
        <dbReference type="Proteomes" id="UP001499909"/>
    </source>
</evidence>
<dbReference type="EMBL" id="BAABDH010000029">
    <property type="protein sequence ID" value="GAA3932295.1"/>
    <property type="molecule type" value="Genomic_DNA"/>
</dbReference>
<proteinExistence type="predicted"/>
<reference evidence="2" key="1">
    <citation type="journal article" date="2019" name="Int. J. Syst. Evol. Microbiol.">
        <title>The Global Catalogue of Microorganisms (GCM) 10K type strain sequencing project: providing services to taxonomists for standard genome sequencing and annotation.</title>
        <authorList>
            <consortium name="The Broad Institute Genomics Platform"/>
            <consortium name="The Broad Institute Genome Sequencing Center for Infectious Disease"/>
            <person name="Wu L."/>
            <person name="Ma J."/>
        </authorList>
    </citation>
    <scope>NUCLEOTIDE SEQUENCE [LARGE SCALE GENOMIC DNA]</scope>
    <source>
        <strain evidence="2">JCM 17214</strain>
    </source>
</reference>